<dbReference type="EMBL" id="MUMY01000003">
    <property type="protein sequence ID" value="ONM49842.1"/>
    <property type="molecule type" value="Genomic_DNA"/>
</dbReference>
<dbReference type="GO" id="GO:0005975">
    <property type="term" value="P:carbohydrate metabolic process"/>
    <property type="evidence" value="ECO:0007669"/>
    <property type="project" value="InterPro"/>
</dbReference>
<dbReference type="GO" id="GO:0030596">
    <property type="term" value="F:alpha-L-rhamnosidase activity"/>
    <property type="evidence" value="ECO:0007669"/>
    <property type="project" value="UniProtKB-EC"/>
</dbReference>
<proteinExistence type="predicted"/>
<dbReference type="OrthoDB" id="9761045at2"/>
<protein>
    <recommendedName>
        <fullName evidence="2">alpha-L-rhamnosidase</fullName>
        <ecNumber evidence="2">3.2.1.40</ecNumber>
    </recommendedName>
</protein>
<accession>A0A1W0AR32</accession>
<dbReference type="InterPro" id="IPR016007">
    <property type="entry name" value="Alpha_rhamnosid"/>
</dbReference>
<feature type="region of interest" description="Disordered" evidence="3">
    <location>
        <begin position="159"/>
        <end position="196"/>
    </location>
</feature>
<organism evidence="5 6">
    <name type="scientific">Nocardia donostiensis</name>
    <dbReference type="NCBI Taxonomy" id="1538463"/>
    <lineage>
        <taxon>Bacteria</taxon>
        <taxon>Bacillati</taxon>
        <taxon>Actinomycetota</taxon>
        <taxon>Actinomycetes</taxon>
        <taxon>Mycobacteriales</taxon>
        <taxon>Nocardiaceae</taxon>
        <taxon>Nocardia</taxon>
    </lineage>
</organism>
<feature type="domain" description="Alpha-L-rhamnosidase six-hairpin glycosidase" evidence="4">
    <location>
        <begin position="15"/>
        <end position="129"/>
    </location>
</feature>
<dbReference type="PANTHER" id="PTHR33307">
    <property type="entry name" value="ALPHA-RHAMNOSIDASE (EUROFUNG)"/>
    <property type="match status" value="1"/>
</dbReference>
<dbReference type="EC" id="3.2.1.40" evidence="2"/>
<name>A0A1W0AR32_9NOCA</name>
<dbReference type="SUPFAM" id="SSF48208">
    <property type="entry name" value="Six-hairpin glycosidases"/>
    <property type="match status" value="1"/>
</dbReference>
<feature type="compositionally biased region" description="Basic and acidic residues" evidence="3">
    <location>
        <begin position="159"/>
        <end position="171"/>
    </location>
</feature>
<dbReference type="PANTHER" id="PTHR33307:SF6">
    <property type="entry name" value="ALPHA-RHAMNOSIDASE (EUROFUNG)-RELATED"/>
    <property type="match status" value="1"/>
</dbReference>
<dbReference type="Pfam" id="PF17389">
    <property type="entry name" value="Bac_rhamnosid6H"/>
    <property type="match status" value="1"/>
</dbReference>
<dbReference type="Proteomes" id="UP000188836">
    <property type="component" value="Unassembled WGS sequence"/>
</dbReference>
<evidence type="ECO:0000256" key="3">
    <source>
        <dbReference type="SAM" id="MobiDB-lite"/>
    </source>
</evidence>
<sequence>MESAIELHRHPDRLPTRERSGWTGDIQVFAPTAALLVDAHAYLKRYLRNLALEQFPDGTVPPFVPSEASVFSGGPPRLTRIAASAVGWGDAAVMLPWALYRYYGDTTVLRRQYDSMRRWVDHLERTARTKRSPTRLLRKRVGAKERYLLDTGFHWGESRRGCTRSSGERPRSGKLGTPTTTTGGEKDRTITMRSGQ</sequence>
<evidence type="ECO:0000313" key="5">
    <source>
        <dbReference type="EMBL" id="ONM49842.1"/>
    </source>
</evidence>
<dbReference type="InterPro" id="IPR012341">
    <property type="entry name" value="6hp_glycosidase-like_sf"/>
</dbReference>
<gene>
    <name evidence="5" type="ORF">B0T46_05455</name>
</gene>
<dbReference type="STRING" id="1538463.B0T36_23785"/>
<reference evidence="5 6" key="1">
    <citation type="journal article" date="2016" name="Antonie Van Leeuwenhoek">
        <title>Nocardia donostiensis sp. nov., isolated from human respiratory specimens.</title>
        <authorList>
            <person name="Ercibengoa M."/>
            <person name="Bell M."/>
            <person name="Marimon J.M."/>
            <person name="Humrighouse B."/>
            <person name="Klenk H.P."/>
            <person name="Potter G."/>
            <person name="Perez-Trallero E."/>
        </authorList>
    </citation>
    <scope>NUCLEOTIDE SEQUENCE [LARGE SCALE GENOMIC DNA]</scope>
    <source>
        <strain evidence="5 6">X1655</strain>
    </source>
</reference>
<dbReference type="InterPro" id="IPR035396">
    <property type="entry name" value="Bac_rhamnosid6H"/>
</dbReference>
<comment type="catalytic activity">
    <reaction evidence="1">
        <text>Hydrolysis of terminal non-reducing alpha-L-rhamnose residues in alpha-L-rhamnosides.</text>
        <dbReference type="EC" id="3.2.1.40"/>
    </reaction>
</comment>
<dbReference type="InterPro" id="IPR008928">
    <property type="entry name" value="6-hairpin_glycosidase_sf"/>
</dbReference>
<keyword evidence="6" id="KW-1185">Reference proteome</keyword>
<dbReference type="AlphaFoldDB" id="A0A1W0AR32"/>
<comment type="caution">
    <text evidence="5">The sequence shown here is derived from an EMBL/GenBank/DDBJ whole genome shotgun (WGS) entry which is preliminary data.</text>
</comment>
<evidence type="ECO:0000259" key="4">
    <source>
        <dbReference type="Pfam" id="PF17389"/>
    </source>
</evidence>
<evidence type="ECO:0000313" key="6">
    <source>
        <dbReference type="Proteomes" id="UP000188836"/>
    </source>
</evidence>
<evidence type="ECO:0000256" key="2">
    <source>
        <dbReference type="ARBA" id="ARBA00012652"/>
    </source>
</evidence>
<evidence type="ECO:0000256" key="1">
    <source>
        <dbReference type="ARBA" id="ARBA00001445"/>
    </source>
</evidence>
<dbReference type="Gene3D" id="1.50.10.10">
    <property type="match status" value="1"/>
</dbReference>